<dbReference type="PROSITE" id="PS51372">
    <property type="entry name" value="PRD_2"/>
    <property type="match status" value="2"/>
</dbReference>
<protein>
    <submittedName>
        <fullName evidence="3">Transcriptional antiterminator, BglG family</fullName>
    </submittedName>
</protein>
<sequence>MKVIKKLNNNVVLALNRSNEDIIIVGKGLGFKKIPYELEDESIIEKIYVIPKNTKAEEVLASIPTEIIEVTEKIISYGSNILNKELNSSIFLALCDHINFAVKRSKEGIVVKSPLYWEIKHLYQNEYKIGLEAIKIINKELKLELSSEEAPFIALHFVNSQIGDNDMMETTKITSITGEILNIVKYHFKINFNEESFNFTRFITHIRYFILRQLNKEHLENDNEFMYDIMKKKYNEEHKCVKKIEEYLYKNYGWTCSADEKLYLIMHIQRVKSREYSI</sequence>
<evidence type="ECO:0000313" key="3">
    <source>
        <dbReference type="EMBL" id="SHI01885.1"/>
    </source>
</evidence>
<dbReference type="PANTHER" id="PTHR30185">
    <property type="entry name" value="CRYPTIC BETA-GLUCOSIDE BGL OPERON ANTITERMINATOR"/>
    <property type="match status" value="1"/>
</dbReference>
<dbReference type="Gene3D" id="1.10.1790.10">
    <property type="entry name" value="PRD domain"/>
    <property type="match status" value="2"/>
</dbReference>
<accession>A0A1M5XPW7</accession>
<dbReference type="Gene3D" id="2.30.24.10">
    <property type="entry name" value="CAT RNA-binding domain"/>
    <property type="match status" value="1"/>
</dbReference>
<dbReference type="InterPro" id="IPR004341">
    <property type="entry name" value="CAT_RNA-bd_dom"/>
</dbReference>
<dbReference type="InterPro" id="IPR036650">
    <property type="entry name" value="CAT_RNA-bd_dom_sf"/>
</dbReference>
<evidence type="ECO:0000313" key="4">
    <source>
        <dbReference type="Proteomes" id="UP000184241"/>
    </source>
</evidence>
<dbReference type="GO" id="GO:0003723">
    <property type="term" value="F:RNA binding"/>
    <property type="evidence" value="ECO:0007669"/>
    <property type="project" value="InterPro"/>
</dbReference>
<dbReference type="SUPFAM" id="SSF50151">
    <property type="entry name" value="SacY-like RNA-binding domain"/>
    <property type="match status" value="1"/>
</dbReference>
<dbReference type="RefSeq" id="WP_073018389.1">
    <property type="nucleotide sequence ID" value="NZ_FQXU01000005.1"/>
</dbReference>
<dbReference type="PANTHER" id="PTHR30185:SF15">
    <property type="entry name" value="CRYPTIC BETA-GLUCOSIDE BGL OPERON ANTITERMINATOR"/>
    <property type="match status" value="1"/>
</dbReference>
<dbReference type="Pfam" id="PF00874">
    <property type="entry name" value="PRD"/>
    <property type="match status" value="2"/>
</dbReference>
<gene>
    <name evidence="3" type="ORF">SAMN02745941_01563</name>
</gene>
<organism evidence="3 4">
    <name type="scientific">Clostridium intestinale DSM 6191</name>
    <dbReference type="NCBI Taxonomy" id="1121320"/>
    <lineage>
        <taxon>Bacteria</taxon>
        <taxon>Bacillati</taxon>
        <taxon>Bacillota</taxon>
        <taxon>Clostridia</taxon>
        <taxon>Eubacteriales</taxon>
        <taxon>Clostridiaceae</taxon>
        <taxon>Clostridium</taxon>
    </lineage>
</organism>
<dbReference type="GO" id="GO:0006355">
    <property type="term" value="P:regulation of DNA-templated transcription"/>
    <property type="evidence" value="ECO:0007669"/>
    <property type="project" value="InterPro"/>
</dbReference>
<feature type="domain" description="PRD" evidence="2">
    <location>
        <begin position="168"/>
        <end position="278"/>
    </location>
</feature>
<dbReference type="AlphaFoldDB" id="A0A1M5XPW7"/>
<keyword evidence="1" id="KW-0677">Repeat</keyword>
<dbReference type="SUPFAM" id="SSF63520">
    <property type="entry name" value="PTS-regulatory domain, PRD"/>
    <property type="match status" value="2"/>
</dbReference>
<reference evidence="3 4" key="1">
    <citation type="submission" date="2016-11" db="EMBL/GenBank/DDBJ databases">
        <authorList>
            <person name="Jaros S."/>
            <person name="Januszkiewicz K."/>
            <person name="Wedrychowicz H."/>
        </authorList>
    </citation>
    <scope>NUCLEOTIDE SEQUENCE [LARGE SCALE GENOMIC DNA]</scope>
    <source>
        <strain evidence="3 4">DSM 6191</strain>
    </source>
</reference>
<evidence type="ECO:0000256" key="1">
    <source>
        <dbReference type="ARBA" id="ARBA00022737"/>
    </source>
</evidence>
<dbReference type="InterPro" id="IPR050661">
    <property type="entry name" value="BglG_antiterminators"/>
</dbReference>
<proteinExistence type="predicted"/>
<dbReference type="EMBL" id="FQXU01000005">
    <property type="protein sequence ID" value="SHI01885.1"/>
    <property type="molecule type" value="Genomic_DNA"/>
</dbReference>
<dbReference type="InterPro" id="IPR036634">
    <property type="entry name" value="PRD_sf"/>
</dbReference>
<dbReference type="InterPro" id="IPR011608">
    <property type="entry name" value="PRD"/>
</dbReference>
<name>A0A1M5XPW7_9CLOT</name>
<evidence type="ECO:0000259" key="2">
    <source>
        <dbReference type="PROSITE" id="PS51372"/>
    </source>
</evidence>
<dbReference type="NCBIfam" id="NF046042">
    <property type="entry name" value="LicT"/>
    <property type="match status" value="1"/>
</dbReference>
<feature type="domain" description="PRD" evidence="2">
    <location>
        <begin position="62"/>
        <end position="167"/>
    </location>
</feature>
<dbReference type="Proteomes" id="UP000184241">
    <property type="component" value="Unassembled WGS sequence"/>
</dbReference>
<dbReference type="SMART" id="SM01061">
    <property type="entry name" value="CAT_RBD"/>
    <property type="match status" value="1"/>
</dbReference>
<dbReference type="Pfam" id="PF03123">
    <property type="entry name" value="CAT_RBD"/>
    <property type="match status" value="1"/>
</dbReference>